<dbReference type="PANTHER" id="PTHR43280:SF2">
    <property type="entry name" value="HTH-TYPE TRANSCRIPTIONAL REGULATOR EXSA"/>
    <property type="match status" value="1"/>
</dbReference>
<accession>A0ABR7HAX0</accession>
<organism evidence="9 10">
    <name type="scientific">Hungatella hominis</name>
    <dbReference type="NCBI Taxonomy" id="2763050"/>
    <lineage>
        <taxon>Bacteria</taxon>
        <taxon>Bacillati</taxon>
        <taxon>Bacillota</taxon>
        <taxon>Clostridia</taxon>
        <taxon>Lachnospirales</taxon>
        <taxon>Lachnospiraceae</taxon>
        <taxon>Hungatella</taxon>
    </lineage>
</organism>
<evidence type="ECO:0000256" key="1">
    <source>
        <dbReference type="ARBA" id="ARBA00018672"/>
    </source>
</evidence>
<dbReference type="InterPro" id="IPR018060">
    <property type="entry name" value="HTH_AraC"/>
</dbReference>
<name>A0ABR7HAX0_9FIRM</name>
<dbReference type="SUPFAM" id="SSF52172">
    <property type="entry name" value="CheY-like"/>
    <property type="match status" value="1"/>
</dbReference>
<keyword evidence="2" id="KW-0805">Transcription regulation</keyword>
<dbReference type="PANTHER" id="PTHR43280">
    <property type="entry name" value="ARAC-FAMILY TRANSCRIPTIONAL REGULATOR"/>
    <property type="match status" value="1"/>
</dbReference>
<dbReference type="PRINTS" id="PR00032">
    <property type="entry name" value="HTHARAC"/>
</dbReference>
<dbReference type="CDD" id="cd17536">
    <property type="entry name" value="REC_YesN-like"/>
    <property type="match status" value="1"/>
</dbReference>
<reference evidence="9 10" key="1">
    <citation type="submission" date="2020-08" db="EMBL/GenBank/DDBJ databases">
        <title>Genome public.</title>
        <authorList>
            <person name="Liu C."/>
            <person name="Sun Q."/>
        </authorList>
    </citation>
    <scope>NUCLEOTIDE SEQUENCE [LARGE SCALE GENOMIC DNA]</scope>
    <source>
        <strain evidence="9 10">NSJ-66</strain>
    </source>
</reference>
<evidence type="ECO:0000256" key="5">
    <source>
        <dbReference type="ARBA" id="ARBA00024867"/>
    </source>
</evidence>
<feature type="domain" description="HTH araC/xylS-type" evidence="7">
    <location>
        <begin position="424"/>
        <end position="523"/>
    </location>
</feature>
<dbReference type="Pfam" id="PF00072">
    <property type="entry name" value="Response_reg"/>
    <property type="match status" value="1"/>
</dbReference>
<comment type="caution">
    <text evidence="9">The sequence shown here is derived from an EMBL/GenBank/DDBJ whole genome shotgun (WGS) entry which is preliminary data.</text>
</comment>
<keyword evidence="3" id="KW-0238">DNA-binding</keyword>
<gene>
    <name evidence="9" type="ORF">H8S75_20560</name>
</gene>
<keyword evidence="6" id="KW-0597">Phosphoprotein</keyword>
<dbReference type="InterPro" id="IPR001789">
    <property type="entry name" value="Sig_transdc_resp-reg_receiver"/>
</dbReference>
<proteinExistence type="predicted"/>
<dbReference type="Proteomes" id="UP000634672">
    <property type="component" value="Unassembled WGS sequence"/>
</dbReference>
<dbReference type="Gene3D" id="3.40.50.2300">
    <property type="match status" value="1"/>
</dbReference>
<dbReference type="InterPro" id="IPR009057">
    <property type="entry name" value="Homeodomain-like_sf"/>
</dbReference>
<dbReference type="SMART" id="SM00342">
    <property type="entry name" value="HTH_ARAC"/>
    <property type="match status" value="1"/>
</dbReference>
<evidence type="ECO:0000256" key="2">
    <source>
        <dbReference type="ARBA" id="ARBA00023015"/>
    </source>
</evidence>
<comment type="function">
    <text evidence="5">May play the central regulatory role in sporulation. It may be an element of the effector pathway responsible for the activation of sporulation genes in response to nutritional stress. Spo0A may act in concert with spo0H (a sigma factor) to control the expression of some genes that are critical to the sporulation process.</text>
</comment>
<keyword evidence="4" id="KW-0804">Transcription</keyword>
<dbReference type="Pfam" id="PF12833">
    <property type="entry name" value="HTH_18"/>
    <property type="match status" value="1"/>
</dbReference>
<dbReference type="RefSeq" id="WP_187023181.1">
    <property type="nucleotide sequence ID" value="NZ_JACOPB010000010.1"/>
</dbReference>
<sequence>MFTVVIVDDEPLLRLAVTSGIDWEAMGCRVVGEASNGEEAVEMIRHFDPDLVITDILMPVINGIGLIKKMKEEGIKSKIIVLSSHDDFKFVRESLLLGASDYLLKSDINQDTLAEIVLNTLNQTIHINAQDPATGDRLLGQDLHDILFSEISVETQLKILEEAGITKNCTEIVVTCIKCQDLSADTYSGREEMRKLLITSVRDILLQSEFGPLCVYGGHGFFFCIYGLDGITKVNFYEQLTRGLERVRIMIERCTNLSVIAGVSRVCSLGTSLYRLKEQALACIYEHFYCPSQFLFTYESIGKFGSKKQLDYQYTEMVYWIKTEIMEAGRKKTYEYLSGRWKRLEQERYFPADVAQTAVHLLQFISNYVSKDKIEADLDFETFIQQAANFRTWLELSEWLDYGLKQMLEWMDFYDTNLQNQHLLNAVSYIRDHYNNPELSLQMVAKAISVNASYLSRLFYQQKGITYTGFLTKIRIEHAKKLLRNSYDTIEEISFKIGFNNSKYFCKVFKAETGKTPTQYKKGN</sequence>
<evidence type="ECO:0000256" key="4">
    <source>
        <dbReference type="ARBA" id="ARBA00023163"/>
    </source>
</evidence>
<dbReference type="SUPFAM" id="SSF46689">
    <property type="entry name" value="Homeodomain-like"/>
    <property type="match status" value="1"/>
</dbReference>
<dbReference type="SMART" id="SM00448">
    <property type="entry name" value="REC"/>
    <property type="match status" value="1"/>
</dbReference>
<dbReference type="Gene3D" id="1.10.10.60">
    <property type="entry name" value="Homeodomain-like"/>
    <property type="match status" value="2"/>
</dbReference>
<dbReference type="InterPro" id="IPR020449">
    <property type="entry name" value="Tscrpt_reg_AraC-type_HTH"/>
</dbReference>
<protein>
    <recommendedName>
        <fullName evidence="1">Stage 0 sporulation protein A homolog</fullName>
    </recommendedName>
</protein>
<keyword evidence="10" id="KW-1185">Reference proteome</keyword>
<evidence type="ECO:0000259" key="7">
    <source>
        <dbReference type="PROSITE" id="PS01124"/>
    </source>
</evidence>
<feature type="domain" description="Response regulatory" evidence="8">
    <location>
        <begin position="3"/>
        <end position="120"/>
    </location>
</feature>
<evidence type="ECO:0000313" key="9">
    <source>
        <dbReference type="EMBL" id="MBC5710347.1"/>
    </source>
</evidence>
<dbReference type="EMBL" id="JACOPB010000010">
    <property type="protein sequence ID" value="MBC5710347.1"/>
    <property type="molecule type" value="Genomic_DNA"/>
</dbReference>
<evidence type="ECO:0000259" key="8">
    <source>
        <dbReference type="PROSITE" id="PS50110"/>
    </source>
</evidence>
<evidence type="ECO:0000256" key="6">
    <source>
        <dbReference type="PROSITE-ProRule" id="PRU00169"/>
    </source>
</evidence>
<evidence type="ECO:0000313" key="10">
    <source>
        <dbReference type="Proteomes" id="UP000634672"/>
    </source>
</evidence>
<dbReference type="InterPro" id="IPR018062">
    <property type="entry name" value="HTH_AraC-typ_CS"/>
</dbReference>
<dbReference type="PROSITE" id="PS50110">
    <property type="entry name" value="RESPONSE_REGULATORY"/>
    <property type="match status" value="1"/>
</dbReference>
<dbReference type="PROSITE" id="PS01124">
    <property type="entry name" value="HTH_ARAC_FAMILY_2"/>
    <property type="match status" value="1"/>
</dbReference>
<feature type="modified residue" description="4-aspartylphosphate" evidence="6">
    <location>
        <position position="55"/>
    </location>
</feature>
<dbReference type="PROSITE" id="PS00041">
    <property type="entry name" value="HTH_ARAC_FAMILY_1"/>
    <property type="match status" value="1"/>
</dbReference>
<dbReference type="InterPro" id="IPR011006">
    <property type="entry name" value="CheY-like_superfamily"/>
</dbReference>
<evidence type="ECO:0000256" key="3">
    <source>
        <dbReference type="ARBA" id="ARBA00023125"/>
    </source>
</evidence>